<gene>
    <name evidence="3" type="ORF">DKW60_05895</name>
</gene>
<dbReference type="Pfam" id="PF02525">
    <property type="entry name" value="Flavodoxin_2"/>
    <property type="match status" value="1"/>
</dbReference>
<keyword evidence="1" id="KW-0560">Oxidoreductase</keyword>
<sequence>MNRILILFAHPALEKSKVQISLLKAAQSVDGVTIHDLYELYPDGLIDVVYEQDALTEHDIILFQHPFYWYSAPAMLKEWQDLVLEYGFAYGASGNALRGKTLANIISAGGSKNSYSTHGHNRYSIIDLLRPFDQTANLCGMNYLPPFAVHRTHDMPKEKIEMYAELYRQLLWKLQRDLPSEETLASLRYLNDWVQS</sequence>
<dbReference type="InterPro" id="IPR029039">
    <property type="entry name" value="Flavoprotein-like_sf"/>
</dbReference>
<dbReference type="Proteomes" id="UP000245539">
    <property type="component" value="Unassembled WGS sequence"/>
</dbReference>
<evidence type="ECO:0000313" key="4">
    <source>
        <dbReference type="Proteomes" id="UP000245539"/>
    </source>
</evidence>
<reference evidence="3 4" key="1">
    <citation type="submission" date="2018-05" db="EMBL/GenBank/DDBJ databases">
        <title>Leucothrix arctica sp. nov., isolated from Arctic seawater.</title>
        <authorList>
            <person name="Choi A."/>
            <person name="Baek K."/>
        </authorList>
    </citation>
    <scope>NUCLEOTIDE SEQUENCE [LARGE SCALE GENOMIC DNA]</scope>
    <source>
        <strain evidence="3 4">JCM 18388</strain>
    </source>
</reference>
<dbReference type="PANTHER" id="PTHR47307">
    <property type="entry name" value="GLUTATHIONE-REGULATED POTASSIUM-EFFLUX SYSTEM ANCILLARY PROTEIN KEFG"/>
    <property type="match status" value="1"/>
</dbReference>
<dbReference type="InterPro" id="IPR046980">
    <property type="entry name" value="KefG/KefF"/>
</dbReference>
<dbReference type="InterPro" id="IPR003680">
    <property type="entry name" value="Flavodoxin_fold"/>
</dbReference>
<name>A0A317CMH3_9GAMM</name>
<dbReference type="RefSeq" id="WP_109836749.1">
    <property type="nucleotide sequence ID" value="NZ_QGKM01000011.1"/>
</dbReference>
<dbReference type="PANTHER" id="PTHR47307:SF1">
    <property type="entry name" value="GLUTATHIONE-REGULATED POTASSIUM-EFFLUX SYSTEM ANCILLARY PROTEIN KEFG"/>
    <property type="match status" value="1"/>
</dbReference>
<dbReference type="Gene3D" id="3.40.50.360">
    <property type="match status" value="1"/>
</dbReference>
<comment type="caution">
    <text evidence="3">The sequence shown here is derived from an EMBL/GenBank/DDBJ whole genome shotgun (WGS) entry which is preliminary data.</text>
</comment>
<evidence type="ECO:0000259" key="2">
    <source>
        <dbReference type="Pfam" id="PF02525"/>
    </source>
</evidence>
<proteinExistence type="predicted"/>
<dbReference type="GO" id="GO:0003955">
    <property type="term" value="F:NAD(P)H dehydrogenase (quinone) activity"/>
    <property type="evidence" value="ECO:0007669"/>
    <property type="project" value="TreeGrafter"/>
</dbReference>
<feature type="domain" description="Flavodoxin-like fold" evidence="2">
    <location>
        <begin position="3"/>
        <end position="169"/>
    </location>
</feature>
<dbReference type="GO" id="GO:0010181">
    <property type="term" value="F:FMN binding"/>
    <property type="evidence" value="ECO:0007669"/>
    <property type="project" value="TreeGrafter"/>
</dbReference>
<dbReference type="AlphaFoldDB" id="A0A317CMH3"/>
<evidence type="ECO:0000256" key="1">
    <source>
        <dbReference type="ARBA" id="ARBA00023002"/>
    </source>
</evidence>
<dbReference type="SUPFAM" id="SSF52218">
    <property type="entry name" value="Flavoproteins"/>
    <property type="match status" value="1"/>
</dbReference>
<evidence type="ECO:0000313" key="3">
    <source>
        <dbReference type="EMBL" id="PWQ99417.1"/>
    </source>
</evidence>
<organism evidence="3 4">
    <name type="scientific">Leucothrix pacifica</name>
    <dbReference type="NCBI Taxonomy" id="1247513"/>
    <lineage>
        <taxon>Bacteria</taxon>
        <taxon>Pseudomonadati</taxon>
        <taxon>Pseudomonadota</taxon>
        <taxon>Gammaproteobacteria</taxon>
        <taxon>Thiotrichales</taxon>
        <taxon>Thiotrichaceae</taxon>
        <taxon>Leucothrix</taxon>
    </lineage>
</organism>
<dbReference type="GO" id="GO:0009055">
    <property type="term" value="F:electron transfer activity"/>
    <property type="evidence" value="ECO:0007669"/>
    <property type="project" value="TreeGrafter"/>
</dbReference>
<dbReference type="OrthoDB" id="9798454at2"/>
<keyword evidence="4" id="KW-1185">Reference proteome</keyword>
<protein>
    <submittedName>
        <fullName evidence="3">NAD(P)H oxidoreductase</fullName>
    </submittedName>
</protein>
<dbReference type="EMBL" id="QGKM01000011">
    <property type="protein sequence ID" value="PWQ99417.1"/>
    <property type="molecule type" value="Genomic_DNA"/>
</dbReference>
<accession>A0A317CMH3</accession>